<dbReference type="Gene3D" id="3.30.1370.60">
    <property type="entry name" value="Hypothetical oxidoreductase yiak, domain 2"/>
    <property type="match status" value="1"/>
</dbReference>
<protein>
    <submittedName>
        <fullName evidence="3">Ldh family oxidoreductase</fullName>
    </submittedName>
</protein>
<dbReference type="InterPro" id="IPR036111">
    <property type="entry name" value="Mal/L-sulfo/L-lacto_DH-like_sf"/>
</dbReference>
<dbReference type="PANTHER" id="PTHR11091">
    <property type="entry name" value="OXIDOREDUCTASE-RELATED"/>
    <property type="match status" value="1"/>
</dbReference>
<dbReference type="SUPFAM" id="SSF89733">
    <property type="entry name" value="L-sulfolactate dehydrogenase-like"/>
    <property type="match status" value="1"/>
</dbReference>
<dbReference type="AlphaFoldDB" id="A0A5B8FI95"/>
<dbReference type="InterPro" id="IPR043144">
    <property type="entry name" value="Mal/L-sulf/L-lact_DH-like_ah"/>
</dbReference>
<name>A0A5B8FI95_9RHOB</name>
<evidence type="ECO:0000313" key="3">
    <source>
        <dbReference type="EMBL" id="QDL92987.1"/>
    </source>
</evidence>
<evidence type="ECO:0000256" key="1">
    <source>
        <dbReference type="ARBA" id="ARBA00006056"/>
    </source>
</evidence>
<keyword evidence="2" id="KW-0560">Oxidoreductase</keyword>
<dbReference type="InterPro" id="IPR043143">
    <property type="entry name" value="Mal/L-sulf/L-lact_DH-like_NADP"/>
</dbReference>
<dbReference type="PANTHER" id="PTHR11091:SF0">
    <property type="entry name" value="MALATE DEHYDROGENASE"/>
    <property type="match status" value="1"/>
</dbReference>
<dbReference type="OrthoDB" id="9811519at2"/>
<keyword evidence="4" id="KW-1185">Reference proteome</keyword>
<dbReference type="GO" id="GO:0016491">
    <property type="term" value="F:oxidoreductase activity"/>
    <property type="evidence" value="ECO:0007669"/>
    <property type="project" value="UniProtKB-KW"/>
</dbReference>
<dbReference type="KEGG" id="ppru:FDP22_15055"/>
<dbReference type="Pfam" id="PF02615">
    <property type="entry name" value="Ldh_2"/>
    <property type="match status" value="1"/>
</dbReference>
<sequence length="335" mass="33703">MSDIVLSLAEAESLANAALVASRTLPENAAPVARALVRAEADGQHGHGLSRIPSYTAQSRSGKVDGAAVPRVEDIRPGAFRVDAGHGFAYPALDLALPELVRRAGTQGIACATLVHSHHFGVAGLVCEQIAEAGCVGFIYGNAPKAMAPWGAKTPVLGTNPIAFAAPVAGAPALVIDLATSQVARGKILAARESGTAIPQGWALDRDGAPTTDPVEALAGTVAPMGGAKGAALALMVEVMAACVAGAALASEASSLFDGAGAPPDLGQVLIALDAQALSGGLFASRMQALLAAFAAAEGARLPGSRRLEARARSAREGLALPRTLVDRIKEIAAT</sequence>
<dbReference type="RefSeq" id="WP_138574872.1">
    <property type="nucleotide sequence ID" value="NZ_CP040818.1"/>
</dbReference>
<evidence type="ECO:0000313" key="4">
    <source>
        <dbReference type="Proteomes" id="UP000305888"/>
    </source>
</evidence>
<dbReference type="InterPro" id="IPR003767">
    <property type="entry name" value="Malate/L-lactate_DH-like"/>
</dbReference>
<accession>A0A5B8FI95</accession>
<dbReference type="Gene3D" id="1.10.1530.10">
    <property type="match status" value="1"/>
</dbReference>
<organism evidence="3 4">
    <name type="scientific">Paroceanicella profunda</name>
    <dbReference type="NCBI Taxonomy" id="2579971"/>
    <lineage>
        <taxon>Bacteria</taxon>
        <taxon>Pseudomonadati</taxon>
        <taxon>Pseudomonadota</taxon>
        <taxon>Alphaproteobacteria</taxon>
        <taxon>Rhodobacterales</taxon>
        <taxon>Paracoccaceae</taxon>
        <taxon>Paroceanicella</taxon>
    </lineage>
</organism>
<evidence type="ECO:0000256" key="2">
    <source>
        <dbReference type="ARBA" id="ARBA00023002"/>
    </source>
</evidence>
<gene>
    <name evidence="3" type="ORF">FDP22_15055</name>
</gene>
<dbReference type="EMBL" id="CP040818">
    <property type="protein sequence ID" value="QDL92987.1"/>
    <property type="molecule type" value="Genomic_DNA"/>
</dbReference>
<reference evidence="3 4" key="1">
    <citation type="submission" date="2019-06" db="EMBL/GenBank/DDBJ databases">
        <title>Genome sequence of Rhodobacteraceae bacterium D4M1.</title>
        <authorList>
            <person name="Cao J."/>
        </authorList>
    </citation>
    <scope>NUCLEOTIDE SEQUENCE [LARGE SCALE GENOMIC DNA]</scope>
    <source>
        <strain evidence="3 4">D4M1</strain>
    </source>
</reference>
<proteinExistence type="inferred from homology"/>
<comment type="similarity">
    <text evidence="1">Belongs to the LDH2/MDH2 oxidoreductase family.</text>
</comment>
<dbReference type="Proteomes" id="UP000305888">
    <property type="component" value="Chromosome"/>
</dbReference>